<dbReference type="PANTHER" id="PTHR35564:SF4">
    <property type="entry name" value="CYTOPLASMIC PROTEIN"/>
    <property type="match status" value="1"/>
</dbReference>
<evidence type="ECO:0008006" key="3">
    <source>
        <dbReference type="Google" id="ProtNLM"/>
    </source>
</evidence>
<dbReference type="Proteomes" id="UP000029868">
    <property type="component" value="Unassembled WGS sequence"/>
</dbReference>
<protein>
    <recommendedName>
        <fullName evidence="3">Type VI secretion protein, VC_A0111 family</fullName>
    </recommendedName>
</protein>
<dbReference type="OrthoDB" id="1523296at2"/>
<dbReference type="AlphaFoldDB" id="A0A099KXA5"/>
<sequence length="386" mass="43472">MSTASWRKNTAVIDTLAQYPYQFSFKQTVRLIERSNNYNDLVETSAIASVGRFMPPQSECIRFTSRQSLSFPSAEISSVEPLYQANSENNQWRVELNFIGLTGSNGVLPYHYTETVLKRLKLKDKTISEFFNLFNHRAASLFFQSSVKYFAPLQYERSRLGNISATDINSLQEKNSNTSKSSKPKTTTDNFTKMLLALVGLGTGNLTDRLYTKDESLLRYAGLLSSSVRTASGLKQIIESHFQLPVEIKEFVGQWQPLIDDVRTKLPNNGAAGQNNQLGKTVMLGKSGFFAQGKINIILGPLTAKQLKKFTPQTPHLKALDEFVRLYLGFEHDYSFILRTLKKELPSKVSFATDNKPILGWTSWLSSKSIDTKHGNAVVDIPISRR</sequence>
<evidence type="ECO:0000313" key="1">
    <source>
        <dbReference type="EMBL" id="KGJ94820.1"/>
    </source>
</evidence>
<reference evidence="1 2" key="1">
    <citation type="submission" date="2014-08" db="EMBL/GenBank/DDBJ databases">
        <title>Genomic and Phenotypic Diversity of Colwellia psychrerythraea strains from Disparate Marine Basins.</title>
        <authorList>
            <person name="Techtmann S.M."/>
            <person name="Stelling S.C."/>
            <person name="Utturkar S.M."/>
            <person name="Alshibli N."/>
            <person name="Harris A."/>
            <person name="Brown S.D."/>
            <person name="Hazen T.C."/>
        </authorList>
    </citation>
    <scope>NUCLEOTIDE SEQUENCE [LARGE SCALE GENOMIC DNA]</scope>
    <source>
        <strain evidence="1 2">GAB14E</strain>
    </source>
</reference>
<proteinExistence type="predicted"/>
<evidence type="ECO:0000313" key="2">
    <source>
        <dbReference type="Proteomes" id="UP000029868"/>
    </source>
</evidence>
<dbReference type="Pfam" id="PF06996">
    <property type="entry name" value="T6SS_TssG"/>
    <property type="match status" value="1"/>
</dbReference>
<comment type="caution">
    <text evidence="1">The sequence shown here is derived from an EMBL/GenBank/DDBJ whole genome shotgun (WGS) entry which is preliminary data.</text>
</comment>
<dbReference type="PANTHER" id="PTHR35564">
    <property type="match status" value="1"/>
</dbReference>
<dbReference type="PATRIC" id="fig|28229.3.peg.1669"/>
<dbReference type="EMBL" id="JQEC01000016">
    <property type="protein sequence ID" value="KGJ94820.1"/>
    <property type="molecule type" value="Genomic_DNA"/>
</dbReference>
<dbReference type="InterPro" id="IPR010732">
    <property type="entry name" value="T6SS_TssG-like"/>
</dbReference>
<gene>
    <name evidence="1" type="ORF">GAB14E_2054</name>
</gene>
<dbReference type="RefSeq" id="WP_033081741.1">
    <property type="nucleotide sequence ID" value="NZ_JQEC01000016.1"/>
</dbReference>
<accession>A0A099KXA5</accession>
<organism evidence="1 2">
    <name type="scientific">Colwellia psychrerythraea</name>
    <name type="common">Vibrio psychroerythus</name>
    <dbReference type="NCBI Taxonomy" id="28229"/>
    <lineage>
        <taxon>Bacteria</taxon>
        <taxon>Pseudomonadati</taxon>
        <taxon>Pseudomonadota</taxon>
        <taxon>Gammaproteobacteria</taxon>
        <taxon>Alteromonadales</taxon>
        <taxon>Colwelliaceae</taxon>
        <taxon>Colwellia</taxon>
    </lineage>
</organism>
<name>A0A099KXA5_COLPS</name>